<comment type="caution">
    <text evidence="4">The sequence shown here is derived from an EMBL/GenBank/DDBJ whole genome shotgun (WGS) entry which is preliminary data.</text>
</comment>
<dbReference type="UniPathway" id="UPA00154"/>
<dbReference type="Gene3D" id="1.10.890.20">
    <property type="match status" value="1"/>
</dbReference>
<dbReference type="Gene3D" id="3.50.70.10">
    <property type="match status" value="1"/>
</dbReference>
<organism evidence="4 5">
    <name type="scientific">Senna tora</name>
    <dbReference type="NCBI Taxonomy" id="362788"/>
    <lineage>
        <taxon>Eukaryota</taxon>
        <taxon>Viridiplantae</taxon>
        <taxon>Streptophyta</taxon>
        <taxon>Embryophyta</taxon>
        <taxon>Tracheophyta</taxon>
        <taxon>Spermatophyta</taxon>
        <taxon>Magnoliopsida</taxon>
        <taxon>eudicotyledons</taxon>
        <taxon>Gunneridae</taxon>
        <taxon>Pentapetalae</taxon>
        <taxon>rosids</taxon>
        <taxon>fabids</taxon>
        <taxon>Fabales</taxon>
        <taxon>Fabaceae</taxon>
        <taxon>Caesalpinioideae</taxon>
        <taxon>Cassia clade</taxon>
        <taxon>Senna</taxon>
    </lineage>
</organism>
<comment type="similarity">
    <text evidence="1 2">Belongs to the chalcone isomerase family.</text>
</comment>
<keyword evidence="5" id="KW-1185">Reference proteome</keyword>
<dbReference type="OrthoDB" id="1883168at2759"/>
<evidence type="ECO:0000256" key="1">
    <source>
        <dbReference type="ARBA" id="ARBA00007166"/>
    </source>
</evidence>
<dbReference type="Pfam" id="PF02431">
    <property type="entry name" value="Chalcone"/>
    <property type="match status" value="1"/>
</dbReference>
<gene>
    <name evidence="4" type="ORF">G2W53_013200</name>
</gene>
<accession>A0A834TYU5</accession>
<dbReference type="InterPro" id="IPR016089">
    <property type="entry name" value="Chalcone_isomerase_bundle_sf"/>
</dbReference>
<feature type="domain" description="Chalcone isomerase" evidence="3">
    <location>
        <begin position="8"/>
        <end position="200"/>
    </location>
</feature>
<dbReference type="InterPro" id="IPR036298">
    <property type="entry name" value="Chalcone_isomerase_sf"/>
</dbReference>
<dbReference type="PANTHER" id="PTHR47588">
    <property type="entry name" value="CHALCONE--FLAVONONE ISOMERASE 3-RELATED"/>
    <property type="match status" value="1"/>
</dbReference>
<dbReference type="AlphaFoldDB" id="A0A834TYU5"/>
<sequence>MVMVDEIPYPSTITTTKPLSLLGQGITDMEIHFLQVKFYSIGVYLEPEVVGHLQQWKGKSAKELEQNDDFFDALISAPVEKFIRIVVIKEIKGAQYGVQIETAVRDRLAADDKYEEEEEEALEKVVEFFQSKYFKKHSVITFHFPATSSTAEIVVSLEGKEDSKYVVENGNVVETIKKWYLGGTSGVSPSTITSLANNLSIELSK</sequence>
<dbReference type="Proteomes" id="UP000634136">
    <property type="component" value="Unassembled WGS sequence"/>
</dbReference>
<proteinExistence type="inferred from homology"/>
<dbReference type="PANTHER" id="PTHR47588:SF1">
    <property type="entry name" value="CHALCONE--FLAVANONE ISOMERASE 3-RELATED"/>
    <property type="match status" value="1"/>
</dbReference>
<keyword evidence="4" id="KW-0413">Isomerase</keyword>
<name>A0A834TYU5_9FABA</name>
<dbReference type="SUPFAM" id="SSF54626">
    <property type="entry name" value="Chalcone isomerase"/>
    <property type="match status" value="1"/>
</dbReference>
<dbReference type="InterPro" id="IPR044191">
    <property type="entry name" value="CHI3-like"/>
</dbReference>
<reference evidence="4" key="1">
    <citation type="submission" date="2020-09" db="EMBL/GenBank/DDBJ databases">
        <title>Genome-Enabled Discovery of Anthraquinone Biosynthesis in Senna tora.</title>
        <authorList>
            <person name="Kang S.-H."/>
            <person name="Pandey R.P."/>
            <person name="Lee C.-M."/>
            <person name="Sim J.-S."/>
            <person name="Jeong J.-T."/>
            <person name="Choi B.-S."/>
            <person name="Jung M."/>
            <person name="Ginzburg D."/>
            <person name="Zhao K."/>
            <person name="Won S.Y."/>
            <person name="Oh T.-J."/>
            <person name="Yu Y."/>
            <person name="Kim N.-H."/>
            <person name="Lee O.R."/>
            <person name="Lee T.-H."/>
            <person name="Bashyal P."/>
            <person name="Kim T.-S."/>
            <person name="Lee W.-H."/>
            <person name="Kawkins C."/>
            <person name="Kim C.-K."/>
            <person name="Kim J.S."/>
            <person name="Ahn B.O."/>
            <person name="Rhee S.Y."/>
            <person name="Sohng J.K."/>
        </authorList>
    </citation>
    <scope>NUCLEOTIDE SEQUENCE</scope>
    <source>
        <tissue evidence="4">Leaf</tissue>
    </source>
</reference>
<evidence type="ECO:0000259" key="3">
    <source>
        <dbReference type="Pfam" id="PF02431"/>
    </source>
</evidence>
<evidence type="ECO:0000256" key="2">
    <source>
        <dbReference type="RuleBase" id="RU361158"/>
    </source>
</evidence>
<evidence type="ECO:0000313" key="4">
    <source>
        <dbReference type="EMBL" id="KAF7830867.1"/>
    </source>
</evidence>
<dbReference type="InterPro" id="IPR016087">
    <property type="entry name" value="Chalcone_isomerase"/>
</dbReference>
<dbReference type="InterPro" id="IPR016088">
    <property type="entry name" value="Chalcone_isomerase_3-sand"/>
</dbReference>
<dbReference type="GO" id="GO:0016872">
    <property type="term" value="F:intramolecular lyase activity"/>
    <property type="evidence" value="ECO:0007669"/>
    <property type="project" value="InterPro"/>
</dbReference>
<dbReference type="GO" id="GO:0009813">
    <property type="term" value="P:flavonoid biosynthetic process"/>
    <property type="evidence" value="ECO:0007669"/>
    <property type="project" value="UniProtKB-UniPathway"/>
</dbReference>
<dbReference type="EMBL" id="JAAIUW010000005">
    <property type="protein sequence ID" value="KAF7830867.1"/>
    <property type="molecule type" value="Genomic_DNA"/>
</dbReference>
<protein>
    <recommendedName>
        <fullName evidence="2">Chalcone-flavonone isomerase family protein</fullName>
    </recommendedName>
</protein>
<evidence type="ECO:0000313" key="5">
    <source>
        <dbReference type="Proteomes" id="UP000634136"/>
    </source>
</evidence>